<organism evidence="3 4">
    <name type="scientific">Imshaugia aleurites</name>
    <dbReference type="NCBI Taxonomy" id="172621"/>
    <lineage>
        <taxon>Eukaryota</taxon>
        <taxon>Fungi</taxon>
        <taxon>Dikarya</taxon>
        <taxon>Ascomycota</taxon>
        <taxon>Pezizomycotina</taxon>
        <taxon>Lecanoromycetes</taxon>
        <taxon>OSLEUM clade</taxon>
        <taxon>Lecanoromycetidae</taxon>
        <taxon>Lecanorales</taxon>
        <taxon>Lecanorineae</taxon>
        <taxon>Parmeliaceae</taxon>
        <taxon>Imshaugia</taxon>
    </lineage>
</organism>
<keyword evidence="2" id="KW-1133">Transmembrane helix</keyword>
<comment type="caution">
    <text evidence="3">The sequence shown here is derived from an EMBL/GenBank/DDBJ whole genome shotgun (WGS) entry which is preliminary data.</text>
</comment>
<keyword evidence="4" id="KW-1185">Reference proteome</keyword>
<dbReference type="AlphaFoldDB" id="A0A8H3I1R6"/>
<sequence>MVRDCLSPVDTHAPTTESTKPDTEGSHSEQKGLQQPETGKVVGAPVVNSTTTTSLKETKALSPISRRPRLSPAFWAAFTAFSVLFAINGFELAPIVRPWFPAGPVKDKHDAASLPTSIPQDTDSSSPLRSHATSVTPSATDLVKSCTLSAQDQSLISAASSACRCLVVWVTEDSGAVTVTSVRNTQTDKECFFEAVLTDSVL</sequence>
<accession>A0A8H3I1R6</accession>
<evidence type="ECO:0000313" key="4">
    <source>
        <dbReference type="Proteomes" id="UP000664534"/>
    </source>
</evidence>
<feature type="compositionally biased region" description="Basic and acidic residues" evidence="1">
    <location>
        <begin position="19"/>
        <end position="30"/>
    </location>
</feature>
<dbReference type="EMBL" id="CAJPDT010000009">
    <property type="protein sequence ID" value="CAF9911722.1"/>
    <property type="molecule type" value="Genomic_DNA"/>
</dbReference>
<feature type="transmembrane region" description="Helical" evidence="2">
    <location>
        <begin position="73"/>
        <end position="90"/>
    </location>
</feature>
<evidence type="ECO:0000256" key="1">
    <source>
        <dbReference type="SAM" id="MobiDB-lite"/>
    </source>
</evidence>
<protein>
    <recommendedName>
        <fullName evidence="5">Transmembrane protein</fullName>
    </recommendedName>
</protein>
<keyword evidence="2" id="KW-0472">Membrane</keyword>
<feature type="region of interest" description="Disordered" evidence="1">
    <location>
        <begin position="1"/>
        <end position="63"/>
    </location>
</feature>
<keyword evidence="2" id="KW-0812">Transmembrane</keyword>
<feature type="compositionally biased region" description="Polar residues" evidence="1">
    <location>
        <begin position="114"/>
        <end position="133"/>
    </location>
</feature>
<evidence type="ECO:0008006" key="5">
    <source>
        <dbReference type="Google" id="ProtNLM"/>
    </source>
</evidence>
<evidence type="ECO:0000256" key="2">
    <source>
        <dbReference type="SAM" id="Phobius"/>
    </source>
</evidence>
<reference evidence="3" key="1">
    <citation type="submission" date="2021-03" db="EMBL/GenBank/DDBJ databases">
        <authorList>
            <person name="Tagirdzhanova G."/>
        </authorList>
    </citation>
    <scope>NUCLEOTIDE SEQUENCE</scope>
</reference>
<name>A0A8H3I1R6_9LECA</name>
<feature type="region of interest" description="Disordered" evidence="1">
    <location>
        <begin position="106"/>
        <end position="133"/>
    </location>
</feature>
<evidence type="ECO:0000313" key="3">
    <source>
        <dbReference type="EMBL" id="CAF9911722.1"/>
    </source>
</evidence>
<gene>
    <name evidence="3" type="ORF">IMSHALPRED_010557</name>
</gene>
<proteinExistence type="predicted"/>
<dbReference type="Proteomes" id="UP000664534">
    <property type="component" value="Unassembled WGS sequence"/>
</dbReference>